<comment type="caution">
    <text evidence="1">The sequence shown here is derived from an EMBL/GenBank/DDBJ whole genome shotgun (WGS) entry which is preliminary data.</text>
</comment>
<name>A0A7J7GTL1_CAMSI</name>
<evidence type="ECO:0000313" key="2">
    <source>
        <dbReference type="Proteomes" id="UP000593564"/>
    </source>
</evidence>
<reference evidence="2" key="1">
    <citation type="journal article" date="2020" name="Nat. Commun.">
        <title>Genome assembly of wild tea tree DASZ reveals pedigree and selection history of tea varieties.</title>
        <authorList>
            <person name="Zhang W."/>
            <person name="Zhang Y."/>
            <person name="Qiu H."/>
            <person name="Guo Y."/>
            <person name="Wan H."/>
            <person name="Zhang X."/>
            <person name="Scossa F."/>
            <person name="Alseekh S."/>
            <person name="Zhang Q."/>
            <person name="Wang P."/>
            <person name="Xu L."/>
            <person name="Schmidt M.H."/>
            <person name="Jia X."/>
            <person name="Li D."/>
            <person name="Zhu A."/>
            <person name="Guo F."/>
            <person name="Chen W."/>
            <person name="Ni D."/>
            <person name="Usadel B."/>
            <person name="Fernie A.R."/>
            <person name="Wen W."/>
        </authorList>
    </citation>
    <scope>NUCLEOTIDE SEQUENCE [LARGE SCALE GENOMIC DNA]</scope>
    <source>
        <strain evidence="2">cv. G240</strain>
    </source>
</reference>
<sequence>MNFRGTKYNRLQGSVKCVEHFRHGAPKFDKNMRFLFESSATVQRVEQILCRSSNQHKDNGFHPAGLNSS</sequence>
<dbReference type="EMBL" id="JACBKZ010000008">
    <property type="protein sequence ID" value="KAF5943535.1"/>
    <property type="molecule type" value="Genomic_DNA"/>
</dbReference>
<protein>
    <submittedName>
        <fullName evidence="1">Uncharacterized protein</fullName>
    </submittedName>
</protein>
<evidence type="ECO:0000313" key="1">
    <source>
        <dbReference type="EMBL" id="KAF5943535.1"/>
    </source>
</evidence>
<organism evidence="1 2">
    <name type="scientific">Camellia sinensis</name>
    <name type="common">Tea plant</name>
    <name type="synonym">Thea sinensis</name>
    <dbReference type="NCBI Taxonomy" id="4442"/>
    <lineage>
        <taxon>Eukaryota</taxon>
        <taxon>Viridiplantae</taxon>
        <taxon>Streptophyta</taxon>
        <taxon>Embryophyta</taxon>
        <taxon>Tracheophyta</taxon>
        <taxon>Spermatophyta</taxon>
        <taxon>Magnoliopsida</taxon>
        <taxon>eudicotyledons</taxon>
        <taxon>Gunneridae</taxon>
        <taxon>Pentapetalae</taxon>
        <taxon>asterids</taxon>
        <taxon>Ericales</taxon>
        <taxon>Theaceae</taxon>
        <taxon>Camellia</taxon>
    </lineage>
</organism>
<dbReference type="AlphaFoldDB" id="A0A7J7GTL1"/>
<dbReference type="Proteomes" id="UP000593564">
    <property type="component" value="Unassembled WGS sequence"/>
</dbReference>
<gene>
    <name evidence="1" type="ORF">HYC85_017612</name>
</gene>
<accession>A0A7J7GTL1</accession>
<proteinExistence type="predicted"/>
<reference evidence="1 2" key="2">
    <citation type="submission" date="2020-07" db="EMBL/GenBank/DDBJ databases">
        <title>Genome assembly of wild tea tree DASZ reveals pedigree and selection history of tea varieties.</title>
        <authorList>
            <person name="Zhang W."/>
        </authorList>
    </citation>
    <scope>NUCLEOTIDE SEQUENCE [LARGE SCALE GENOMIC DNA]</scope>
    <source>
        <strain evidence="2">cv. G240</strain>
        <tissue evidence="1">Leaf</tissue>
    </source>
</reference>
<keyword evidence="2" id="KW-1185">Reference proteome</keyword>